<reference evidence="2 3" key="1">
    <citation type="journal article" date="2019" name="Int. J. Syst. Evol. Microbiol.">
        <title>The Global Catalogue of Microorganisms (GCM) 10K type strain sequencing project: providing services to taxonomists for standard genome sequencing and annotation.</title>
        <authorList>
            <consortium name="The Broad Institute Genomics Platform"/>
            <consortium name="The Broad Institute Genome Sequencing Center for Infectious Disease"/>
            <person name="Wu L."/>
            <person name="Ma J."/>
        </authorList>
    </citation>
    <scope>NUCLEOTIDE SEQUENCE [LARGE SCALE GENOMIC DNA]</scope>
    <source>
        <strain evidence="2 3">IBRC-M 10256</strain>
    </source>
</reference>
<dbReference type="PROSITE" id="PS51318">
    <property type="entry name" value="TAT"/>
    <property type="match status" value="1"/>
</dbReference>
<dbReference type="InterPro" id="IPR006311">
    <property type="entry name" value="TAT_signal"/>
</dbReference>
<name>A0ABD5NU07_9EURY</name>
<organism evidence="2 3">
    <name type="scientific">Halovivax cerinus</name>
    <dbReference type="NCBI Taxonomy" id="1487865"/>
    <lineage>
        <taxon>Archaea</taxon>
        <taxon>Methanobacteriati</taxon>
        <taxon>Methanobacteriota</taxon>
        <taxon>Stenosarchaea group</taxon>
        <taxon>Halobacteria</taxon>
        <taxon>Halobacteriales</taxon>
        <taxon>Natrialbaceae</taxon>
        <taxon>Halovivax</taxon>
    </lineage>
</organism>
<evidence type="ECO:0000256" key="1">
    <source>
        <dbReference type="SAM" id="MobiDB-lite"/>
    </source>
</evidence>
<dbReference type="AlphaFoldDB" id="A0ABD5NU07"/>
<gene>
    <name evidence="2" type="ORF">ACFOUR_17975</name>
</gene>
<sequence>MSDADANGRATSDRGTSRRGYLFGAGTVLGSLGLLVTTGRSAAAENVETITVGTGETYRKSLSDGETWENKLIDITAPGAGYQITASANDWAIRNVGIRGRWDHDPGSQAFVVAVPEADASGTIENCYVGDGATGTDPGGLFVHRKHRGTLTVDRFTVQGMGDNGIYASAPGYGGASNGGQGDVHIRNSYAANNRSSGFRLGSSGSTIENSVMWNNDRGLWCLFESIEAADCDMGGNGIDVRVGSGSQEAGGPYGELAVTDCRFGASQVERSQNALHGSSQGSPRRHEPADVGAPASAEDAARSVVCYR</sequence>
<proteinExistence type="predicted"/>
<dbReference type="GeneID" id="73901616"/>
<dbReference type="InterPro" id="IPR012334">
    <property type="entry name" value="Pectin_lyas_fold"/>
</dbReference>
<dbReference type="EMBL" id="JBHSAQ010000016">
    <property type="protein sequence ID" value="MFC3960246.1"/>
    <property type="molecule type" value="Genomic_DNA"/>
</dbReference>
<protein>
    <submittedName>
        <fullName evidence="2">Right-handed parallel beta-helix repeat-containing protein</fullName>
    </submittedName>
</protein>
<evidence type="ECO:0000313" key="2">
    <source>
        <dbReference type="EMBL" id="MFC3960246.1"/>
    </source>
</evidence>
<accession>A0ABD5NU07</accession>
<feature type="region of interest" description="Disordered" evidence="1">
    <location>
        <begin position="271"/>
        <end position="309"/>
    </location>
</feature>
<dbReference type="InterPro" id="IPR011050">
    <property type="entry name" value="Pectin_lyase_fold/virulence"/>
</dbReference>
<keyword evidence="3" id="KW-1185">Reference proteome</keyword>
<dbReference type="SUPFAM" id="SSF51126">
    <property type="entry name" value="Pectin lyase-like"/>
    <property type="match status" value="1"/>
</dbReference>
<feature type="compositionally biased region" description="Polar residues" evidence="1">
    <location>
        <begin position="271"/>
        <end position="283"/>
    </location>
</feature>
<evidence type="ECO:0000313" key="3">
    <source>
        <dbReference type="Proteomes" id="UP001595846"/>
    </source>
</evidence>
<dbReference type="RefSeq" id="WP_256532524.1">
    <property type="nucleotide sequence ID" value="NZ_CP101824.1"/>
</dbReference>
<dbReference type="Proteomes" id="UP001595846">
    <property type="component" value="Unassembled WGS sequence"/>
</dbReference>
<comment type="caution">
    <text evidence="2">The sequence shown here is derived from an EMBL/GenBank/DDBJ whole genome shotgun (WGS) entry which is preliminary data.</text>
</comment>
<dbReference type="Gene3D" id="2.160.20.10">
    <property type="entry name" value="Single-stranded right-handed beta-helix, Pectin lyase-like"/>
    <property type="match status" value="1"/>
</dbReference>